<evidence type="ECO:0000256" key="2">
    <source>
        <dbReference type="ARBA" id="ARBA00022679"/>
    </source>
</evidence>
<dbReference type="GO" id="GO:0032259">
    <property type="term" value="P:methylation"/>
    <property type="evidence" value="ECO:0007669"/>
    <property type="project" value="UniProtKB-KW"/>
</dbReference>
<dbReference type="GO" id="GO:0008170">
    <property type="term" value="F:N-methyltransferase activity"/>
    <property type="evidence" value="ECO:0007669"/>
    <property type="project" value="InterPro"/>
</dbReference>
<dbReference type="GO" id="GO:0003677">
    <property type="term" value="F:DNA binding"/>
    <property type="evidence" value="ECO:0007669"/>
    <property type="project" value="InterPro"/>
</dbReference>
<name>A0A7S0L5U9_9EUKA</name>
<gene>
    <name evidence="4" type="ORF">CPEL01642_LOCUS6550</name>
</gene>
<keyword evidence="1" id="KW-0489">Methyltransferase</keyword>
<proteinExistence type="predicted"/>
<protein>
    <recommendedName>
        <fullName evidence="3">DNA methylase N-4/N-6 domain-containing protein</fullName>
    </recommendedName>
</protein>
<dbReference type="EMBL" id="HBEY01013509">
    <property type="protein sequence ID" value="CAD8603215.1"/>
    <property type="molecule type" value="Transcribed_RNA"/>
</dbReference>
<evidence type="ECO:0000259" key="3">
    <source>
        <dbReference type="Pfam" id="PF01555"/>
    </source>
</evidence>
<dbReference type="Pfam" id="PF01555">
    <property type="entry name" value="N6_N4_Mtase"/>
    <property type="match status" value="1"/>
</dbReference>
<evidence type="ECO:0000256" key="1">
    <source>
        <dbReference type="ARBA" id="ARBA00022603"/>
    </source>
</evidence>
<accession>A0A7S0L5U9</accession>
<dbReference type="AlphaFoldDB" id="A0A7S0L5U9"/>
<dbReference type="InterPro" id="IPR029063">
    <property type="entry name" value="SAM-dependent_MTases_sf"/>
</dbReference>
<sequence length="225" mass="24637">MMEKAGTYAKSYAFDEHVGRHNVFHIDKDDCHKKPYATVQRYFADKRSEGKCCSTFDYKPEALMRALIRDYTKPEHTVVDLCMRHGITAVAAELEQRSCIGIEIEKQSYSLAVGRFKDQFGYTSTTTTPVRASPVATAPLPVPLPAAADPLPDATVSAALLPDALLSAALLPVAPLVSRIDMSTKSLKKHYRMCGTPGCTFPDNHIGLCSCATVGQKRTRNALEA</sequence>
<reference evidence="4" key="1">
    <citation type="submission" date="2021-01" db="EMBL/GenBank/DDBJ databases">
        <authorList>
            <person name="Corre E."/>
            <person name="Pelletier E."/>
            <person name="Niang G."/>
            <person name="Scheremetjew M."/>
            <person name="Finn R."/>
            <person name="Kale V."/>
            <person name="Holt S."/>
            <person name="Cochrane G."/>
            <person name="Meng A."/>
            <person name="Brown T."/>
            <person name="Cohen L."/>
        </authorList>
    </citation>
    <scope>NUCLEOTIDE SEQUENCE</scope>
    <source>
        <strain evidence="4">PLY182g</strain>
    </source>
</reference>
<feature type="domain" description="DNA methylase N-4/N-6" evidence="3">
    <location>
        <begin position="58"/>
        <end position="112"/>
    </location>
</feature>
<dbReference type="Gene3D" id="3.40.50.150">
    <property type="entry name" value="Vaccinia Virus protein VP39"/>
    <property type="match status" value="1"/>
</dbReference>
<keyword evidence="2" id="KW-0808">Transferase</keyword>
<dbReference type="InterPro" id="IPR002941">
    <property type="entry name" value="DNA_methylase_N4/N6"/>
</dbReference>
<organism evidence="4">
    <name type="scientific">Coccolithus braarudii</name>
    <dbReference type="NCBI Taxonomy" id="221442"/>
    <lineage>
        <taxon>Eukaryota</taxon>
        <taxon>Haptista</taxon>
        <taxon>Haptophyta</taxon>
        <taxon>Prymnesiophyceae</taxon>
        <taxon>Coccolithales</taxon>
        <taxon>Coccolithaceae</taxon>
        <taxon>Coccolithus</taxon>
    </lineage>
</organism>
<evidence type="ECO:0000313" key="4">
    <source>
        <dbReference type="EMBL" id="CAD8603215.1"/>
    </source>
</evidence>
<dbReference type="SUPFAM" id="SSF53335">
    <property type="entry name" value="S-adenosyl-L-methionine-dependent methyltransferases"/>
    <property type="match status" value="1"/>
</dbReference>